<keyword evidence="1" id="KW-0479">Metal-binding</keyword>
<keyword evidence="1" id="KW-0862">Zinc</keyword>
<dbReference type="EnsemblPlants" id="Kaladp0071s0363.1.v1.1">
    <property type="protein sequence ID" value="Kaladp0071s0363.1.v1.1.CDS.1"/>
    <property type="gene ID" value="Kaladp0071s0363.v1.1"/>
</dbReference>
<evidence type="ECO:0000256" key="1">
    <source>
        <dbReference type="PROSITE-ProRule" id="PRU00042"/>
    </source>
</evidence>
<protein>
    <recommendedName>
        <fullName evidence="3">C2H2-type domain-containing protein</fullName>
    </recommendedName>
</protein>
<evidence type="ECO:0000313" key="5">
    <source>
        <dbReference type="Proteomes" id="UP000594263"/>
    </source>
</evidence>
<feature type="compositionally biased region" description="Low complexity" evidence="2">
    <location>
        <begin position="257"/>
        <end position="293"/>
    </location>
</feature>
<dbReference type="PANTHER" id="PTHR45730">
    <property type="entry name" value="ZINC FINGER PROTEIN JAGGED"/>
    <property type="match status" value="1"/>
</dbReference>
<evidence type="ECO:0000259" key="3">
    <source>
        <dbReference type="PROSITE" id="PS50157"/>
    </source>
</evidence>
<reference evidence="4" key="1">
    <citation type="submission" date="2021-01" db="UniProtKB">
        <authorList>
            <consortium name="EnsemblPlants"/>
        </authorList>
    </citation>
    <scope>IDENTIFICATION</scope>
</reference>
<dbReference type="Pfam" id="PF13912">
    <property type="entry name" value="zf-C2H2_6"/>
    <property type="match status" value="1"/>
</dbReference>
<dbReference type="PANTHER" id="PTHR45730:SF109">
    <property type="entry name" value="ZINC FINGER PROTEIN KNUCKLES"/>
    <property type="match status" value="1"/>
</dbReference>
<dbReference type="PROSITE" id="PS00028">
    <property type="entry name" value="ZINC_FINGER_C2H2_1"/>
    <property type="match status" value="1"/>
</dbReference>
<dbReference type="SUPFAM" id="SSF57667">
    <property type="entry name" value="beta-beta-alpha zinc fingers"/>
    <property type="match status" value="1"/>
</dbReference>
<keyword evidence="5" id="KW-1185">Reference proteome</keyword>
<dbReference type="Proteomes" id="UP000594263">
    <property type="component" value="Unplaced"/>
</dbReference>
<dbReference type="AlphaFoldDB" id="A0A7N0UMJ3"/>
<dbReference type="InterPro" id="IPR036236">
    <property type="entry name" value="Znf_C2H2_sf"/>
</dbReference>
<feature type="region of interest" description="Disordered" evidence="2">
    <location>
        <begin position="33"/>
        <end position="65"/>
    </location>
</feature>
<feature type="region of interest" description="Disordered" evidence="2">
    <location>
        <begin position="248"/>
        <end position="311"/>
    </location>
</feature>
<organism evidence="4 5">
    <name type="scientific">Kalanchoe fedtschenkoi</name>
    <name type="common">Lavender scallops</name>
    <name type="synonym">South American air plant</name>
    <dbReference type="NCBI Taxonomy" id="63787"/>
    <lineage>
        <taxon>Eukaryota</taxon>
        <taxon>Viridiplantae</taxon>
        <taxon>Streptophyta</taxon>
        <taxon>Embryophyta</taxon>
        <taxon>Tracheophyta</taxon>
        <taxon>Spermatophyta</taxon>
        <taxon>Magnoliopsida</taxon>
        <taxon>eudicotyledons</taxon>
        <taxon>Gunneridae</taxon>
        <taxon>Pentapetalae</taxon>
        <taxon>Saxifragales</taxon>
        <taxon>Crassulaceae</taxon>
        <taxon>Kalanchoe</taxon>
    </lineage>
</organism>
<feature type="compositionally biased region" description="Acidic residues" evidence="2">
    <location>
        <begin position="295"/>
        <end position="304"/>
    </location>
</feature>
<keyword evidence="1" id="KW-0863">Zinc-finger</keyword>
<feature type="domain" description="C2H2-type" evidence="3">
    <location>
        <begin position="69"/>
        <end position="96"/>
    </location>
</feature>
<dbReference type="GO" id="GO:0003700">
    <property type="term" value="F:DNA-binding transcription factor activity"/>
    <property type="evidence" value="ECO:0007669"/>
    <property type="project" value="InterPro"/>
</dbReference>
<evidence type="ECO:0000256" key="2">
    <source>
        <dbReference type="SAM" id="MobiDB-lite"/>
    </source>
</evidence>
<dbReference type="Gramene" id="Kaladp0071s0363.1.v1.1">
    <property type="protein sequence ID" value="Kaladp0071s0363.1.v1.1.CDS.1"/>
    <property type="gene ID" value="Kaladp0071s0363.v1.1"/>
</dbReference>
<evidence type="ECO:0000313" key="4">
    <source>
        <dbReference type="EnsemblPlants" id="Kaladp0071s0363.1.v1.1.CDS.1"/>
    </source>
</evidence>
<proteinExistence type="predicted"/>
<dbReference type="GO" id="GO:0008270">
    <property type="term" value="F:zinc ion binding"/>
    <property type="evidence" value="ECO:0007669"/>
    <property type="project" value="UniProtKB-KW"/>
</dbReference>
<dbReference type="InterPro" id="IPR045320">
    <property type="entry name" value="JAGGED/SL1-like"/>
</dbReference>
<sequence length="311" mass="32664">MNKGKKGDEDVDVNNNIAAVTSLSLALVIAPQAAGGSSGAGGERMSSRHQAEPENVVERSNSGGGRKDHVCKYCGKVFSTSQALGGHQNGHKKEREADRFRESLDKIMGREPNASNRYHPYLNFPPNNNSRLEGLNLGGGGFTSRQPLYQLPHSALLASGLGQGAGVPMQMRAPPPPVPRFGGQGFAQRFGSWSEFVKRPNAASGEGSSSSRSGGGSSVVQRLSYLPGGIGFRPNAISSAIVDPNVNPNCNKDPHLNPSSNANANPDANDNRNATGEADANANANVPMVAADPGDGNEEADERELDLTLRL</sequence>
<accession>A0A7N0UMJ3</accession>
<dbReference type="InterPro" id="IPR013087">
    <property type="entry name" value="Znf_C2H2_type"/>
</dbReference>
<dbReference type="Gene3D" id="3.30.160.60">
    <property type="entry name" value="Classic Zinc Finger"/>
    <property type="match status" value="1"/>
</dbReference>
<name>A0A7N0UMJ3_KALFE</name>
<dbReference type="PROSITE" id="PS50157">
    <property type="entry name" value="ZINC_FINGER_C2H2_2"/>
    <property type="match status" value="1"/>
</dbReference>